<proteinExistence type="predicted"/>
<comment type="caution">
    <text evidence="1">The sequence shown here is derived from an EMBL/GenBank/DDBJ whole genome shotgun (WGS) entry which is preliminary data.</text>
</comment>
<gene>
    <name evidence="1" type="ORF">DI526_18810</name>
</gene>
<dbReference type="EMBL" id="QFQZ01000078">
    <property type="protein sequence ID" value="PZR31729.1"/>
    <property type="molecule type" value="Genomic_DNA"/>
</dbReference>
<sequence>MPSAYPTTPDGRYFVVKGRLWRLSNPELDPQVRESLVKALMDARREVGAAGRRGDEEGKALARSRVDEAKRGLGERGTVWWSDGAPDFNRRLVKNTPYAQWFEALRRMGEASP</sequence>
<reference evidence="1 2" key="1">
    <citation type="submission" date="2017-08" db="EMBL/GenBank/DDBJ databases">
        <title>Infants hospitalized years apart are colonized by the same room-sourced microbial strains.</title>
        <authorList>
            <person name="Brooks B."/>
            <person name="Olm M.R."/>
            <person name="Firek B.A."/>
            <person name="Baker R."/>
            <person name="Thomas B.C."/>
            <person name="Morowitz M.J."/>
            <person name="Banfield J.F."/>
        </authorList>
    </citation>
    <scope>NUCLEOTIDE SEQUENCE [LARGE SCALE GENOMIC DNA]</scope>
    <source>
        <strain evidence="1">S2_003_000_R2_4</strain>
    </source>
</reference>
<dbReference type="AlphaFoldDB" id="A0A2W5UVI5"/>
<evidence type="ECO:0000313" key="1">
    <source>
        <dbReference type="EMBL" id="PZR31729.1"/>
    </source>
</evidence>
<evidence type="ECO:0000313" key="2">
    <source>
        <dbReference type="Proteomes" id="UP000249393"/>
    </source>
</evidence>
<accession>A0A2W5UVI5</accession>
<organism evidence="1 2">
    <name type="scientific">Caulobacter segnis</name>
    <dbReference type="NCBI Taxonomy" id="88688"/>
    <lineage>
        <taxon>Bacteria</taxon>
        <taxon>Pseudomonadati</taxon>
        <taxon>Pseudomonadota</taxon>
        <taxon>Alphaproteobacteria</taxon>
        <taxon>Caulobacterales</taxon>
        <taxon>Caulobacteraceae</taxon>
        <taxon>Caulobacter</taxon>
    </lineage>
</organism>
<dbReference type="Proteomes" id="UP000249393">
    <property type="component" value="Unassembled WGS sequence"/>
</dbReference>
<protein>
    <submittedName>
        <fullName evidence="1">Uncharacterized protein</fullName>
    </submittedName>
</protein>
<name>A0A2W5UVI5_9CAUL</name>